<proteinExistence type="predicted"/>
<organism evidence="1 2">
    <name type="scientific">Porphyromonas crevioricanis</name>
    <dbReference type="NCBI Taxonomy" id="393921"/>
    <lineage>
        <taxon>Bacteria</taxon>
        <taxon>Pseudomonadati</taxon>
        <taxon>Bacteroidota</taxon>
        <taxon>Bacteroidia</taxon>
        <taxon>Bacteroidales</taxon>
        <taxon>Porphyromonadaceae</taxon>
        <taxon>Porphyromonas</taxon>
    </lineage>
</organism>
<gene>
    <name evidence="1" type="ORF">NCTC12858_00902</name>
</gene>
<reference evidence="1 2" key="1">
    <citation type="submission" date="2018-06" db="EMBL/GenBank/DDBJ databases">
        <authorList>
            <consortium name="Pathogen Informatics"/>
            <person name="Doyle S."/>
        </authorList>
    </citation>
    <scope>NUCLEOTIDE SEQUENCE [LARGE SCALE GENOMIC DNA]</scope>
    <source>
        <strain evidence="1 2">NCTC12858</strain>
    </source>
</reference>
<sequence>MNPEESFSGETSPETFEFGERNLSASRLSLGRIVESFPWTEYFNALGIEGQYPTILYQSDKAEAEFEELSEQLASWIIDTNAWYAFDLYFGKVYTQPEGDRREEIKMIEEHPTGRLQIELHLPEPNDEKEIEHRPLIEDMLCLAIARHHASEEAHGHKVQIERIGSRLFWLS</sequence>
<evidence type="ECO:0000313" key="2">
    <source>
        <dbReference type="Proteomes" id="UP000249300"/>
    </source>
</evidence>
<dbReference type="Proteomes" id="UP000249300">
    <property type="component" value="Chromosome 1"/>
</dbReference>
<dbReference type="OrthoDB" id="1013694at2"/>
<name>A0A2X4PGP4_9PORP</name>
<evidence type="ECO:0000313" key="1">
    <source>
        <dbReference type="EMBL" id="SQH73064.1"/>
    </source>
</evidence>
<protein>
    <submittedName>
        <fullName evidence="1">Uncharacterized protein</fullName>
    </submittedName>
</protein>
<dbReference type="KEGG" id="pcre:NCTC12858_00902"/>
<accession>A0A2X4PGP4</accession>
<keyword evidence="2" id="KW-1185">Reference proteome</keyword>
<dbReference type="RefSeq" id="WP_023937135.1">
    <property type="nucleotide sequence ID" value="NZ_FUXH01000007.1"/>
</dbReference>
<dbReference type="EMBL" id="LS483447">
    <property type="protein sequence ID" value="SQH73064.1"/>
    <property type="molecule type" value="Genomic_DNA"/>
</dbReference>
<dbReference type="AlphaFoldDB" id="A0A2X4PGP4"/>